<keyword evidence="1" id="KW-1133">Transmembrane helix</keyword>
<dbReference type="EMBL" id="UFQT01000350">
    <property type="protein sequence ID" value="SSX23449.1"/>
    <property type="molecule type" value="Genomic_DNA"/>
</dbReference>
<keyword evidence="1" id="KW-0812">Transmembrane</keyword>
<evidence type="ECO:0000313" key="3">
    <source>
        <dbReference type="EMBL" id="SSX23449.1"/>
    </source>
</evidence>
<organism evidence="3">
    <name type="scientific">Culicoides sonorensis</name>
    <name type="common">Biting midge</name>
    <dbReference type="NCBI Taxonomy" id="179676"/>
    <lineage>
        <taxon>Eukaryota</taxon>
        <taxon>Metazoa</taxon>
        <taxon>Ecdysozoa</taxon>
        <taxon>Arthropoda</taxon>
        <taxon>Hexapoda</taxon>
        <taxon>Insecta</taxon>
        <taxon>Pterygota</taxon>
        <taxon>Neoptera</taxon>
        <taxon>Endopterygota</taxon>
        <taxon>Diptera</taxon>
        <taxon>Nematocera</taxon>
        <taxon>Chironomoidea</taxon>
        <taxon>Ceratopogonidae</taxon>
        <taxon>Ceratopogoninae</taxon>
        <taxon>Culicoides</taxon>
        <taxon>Monoculicoides</taxon>
    </lineage>
</organism>
<keyword evidence="1" id="KW-0472">Membrane</keyword>
<reference evidence="3" key="2">
    <citation type="submission" date="2018-07" db="EMBL/GenBank/DDBJ databases">
        <authorList>
            <person name="Quirk P.G."/>
            <person name="Krulwich T.A."/>
        </authorList>
    </citation>
    <scope>NUCLEOTIDE SEQUENCE</scope>
</reference>
<protein>
    <submittedName>
        <fullName evidence="3">CSON009053 protein</fullName>
    </submittedName>
</protein>
<accession>A0A336M3D6</accession>
<proteinExistence type="predicted"/>
<dbReference type="VEuPathDB" id="VectorBase:CSON009053"/>
<reference evidence="2" key="1">
    <citation type="submission" date="2018-04" db="EMBL/GenBank/DDBJ databases">
        <authorList>
            <person name="Go L.Y."/>
            <person name="Mitchell J.A."/>
        </authorList>
    </citation>
    <scope>NUCLEOTIDE SEQUENCE</scope>
    <source>
        <tissue evidence="2">Whole organism</tissue>
    </source>
</reference>
<sequence length="73" mass="8104">MSFVKRNLVAIVMIPSVILVHYGWTKLQYIDDLVPASERKTENPAIAAPTKVLAYLMGKHNNPNPANEISKGE</sequence>
<feature type="transmembrane region" description="Helical" evidence="1">
    <location>
        <begin position="7"/>
        <end position="24"/>
    </location>
</feature>
<evidence type="ECO:0000256" key="1">
    <source>
        <dbReference type="SAM" id="Phobius"/>
    </source>
</evidence>
<gene>
    <name evidence="3" type="primary">CSON009053</name>
</gene>
<dbReference type="EMBL" id="UFQS01000350">
    <property type="protein sequence ID" value="SSX03083.1"/>
    <property type="molecule type" value="Genomic_DNA"/>
</dbReference>
<dbReference type="AlphaFoldDB" id="A0A336M3D6"/>
<name>A0A336M3D6_CULSO</name>
<evidence type="ECO:0000313" key="2">
    <source>
        <dbReference type="EMBL" id="SSX03083.1"/>
    </source>
</evidence>